<dbReference type="Proteomes" id="UP000307874">
    <property type="component" value="Unassembled WGS sequence"/>
</dbReference>
<reference evidence="1 2" key="2">
    <citation type="submission" date="2019-06" db="EMBL/GenBank/DDBJ databases">
        <title>Martelella lutilitoris sp. nov., isolated from a tidal mudflat.</title>
        <authorList>
            <person name="Kim Y.-J."/>
        </authorList>
    </citation>
    <scope>NUCLEOTIDE SEQUENCE [LARGE SCALE GENOMIC DNA]</scope>
    <source>
        <strain evidence="1 2">GH2-6</strain>
    </source>
</reference>
<dbReference type="PIRSF" id="PIRSF012608">
    <property type="entry name" value="UCP012608"/>
    <property type="match status" value="1"/>
</dbReference>
<keyword evidence="2" id="KW-1185">Reference proteome</keyword>
<comment type="caution">
    <text evidence="1">The sequence shown here is derived from an EMBL/GenBank/DDBJ whole genome shotgun (WGS) entry which is preliminary data.</text>
</comment>
<dbReference type="OrthoDB" id="7666987at2"/>
<dbReference type="AlphaFoldDB" id="A0A5C4JRM7"/>
<accession>A0A5C4JRM7</accession>
<evidence type="ECO:0000313" key="1">
    <source>
        <dbReference type="EMBL" id="TNB47927.1"/>
    </source>
</evidence>
<name>A0A5C4JRM7_9HYPH</name>
<evidence type="ECO:0000313" key="2">
    <source>
        <dbReference type="Proteomes" id="UP000307874"/>
    </source>
</evidence>
<organism evidence="1 2">
    <name type="scientific">Martelella lutilitoris</name>
    <dbReference type="NCBI Taxonomy" id="2583532"/>
    <lineage>
        <taxon>Bacteria</taxon>
        <taxon>Pseudomonadati</taxon>
        <taxon>Pseudomonadota</taxon>
        <taxon>Alphaproteobacteria</taxon>
        <taxon>Hyphomicrobiales</taxon>
        <taxon>Aurantimonadaceae</taxon>
        <taxon>Martelella</taxon>
    </lineage>
</organism>
<dbReference type="InterPro" id="IPR011200">
    <property type="entry name" value="UCP012608"/>
</dbReference>
<gene>
    <name evidence="1" type="ORF">FF124_10085</name>
</gene>
<dbReference type="RefSeq" id="WP_138748371.1">
    <property type="nucleotide sequence ID" value="NZ_VCLB01000005.1"/>
</dbReference>
<sequence>MTLAGTPIGAAFERQAKACDELGSPFTARVCRLAVERLEHQGAVADMIRTWPVERAVVDAPALRFCGALHALRRQGWASISAVYPPASASDDDLWSAIATALTEHAGFIAERMQSAPQTNEVRRSAALFPAFAEIADRFPGKPLVLSEIGASAGLNLLFDRYAYRFAGMHYGPAEDVAPFTIAPQWQGRRPAHAEISVRERAGCDLNPLRADNPDDCERLLSYIWADQTDRIERTEKALALARKYRVHVEKNDALQWLAERLDTRREDAVHVVYHTIAWQYLPAAAQREGLDMIAAAGGRASRDAPLCHLAMEADDKGPGAALTLVVYPGGEAHTLGRADFHGRWIDWQL</sequence>
<proteinExistence type="predicted"/>
<dbReference type="EMBL" id="VCLB01000005">
    <property type="protein sequence ID" value="TNB47927.1"/>
    <property type="molecule type" value="Genomic_DNA"/>
</dbReference>
<dbReference type="Pfam" id="PF10094">
    <property type="entry name" value="DUF2332"/>
    <property type="match status" value="1"/>
</dbReference>
<protein>
    <submittedName>
        <fullName evidence="1">DUF2332 family protein</fullName>
    </submittedName>
</protein>
<reference evidence="1 2" key="1">
    <citation type="submission" date="2019-05" db="EMBL/GenBank/DDBJ databases">
        <authorList>
            <person name="Lee S.D."/>
        </authorList>
    </citation>
    <scope>NUCLEOTIDE SEQUENCE [LARGE SCALE GENOMIC DNA]</scope>
    <source>
        <strain evidence="1 2">GH2-6</strain>
    </source>
</reference>